<organism evidence="1 2">
    <name type="scientific">Segatella buccae</name>
    <dbReference type="NCBI Taxonomy" id="28126"/>
    <lineage>
        <taxon>Bacteria</taxon>
        <taxon>Pseudomonadati</taxon>
        <taxon>Bacteroidota</taxon>
        <taxon>Bacteroidia</taxon>
        <taxon>Bacteroidales</taxon>
        <taxon>Prevotellaceae</taxon>
        <taxon>Segatella</taxon>
    </lineage>
</organism>
<dbReference type="PROSITE" id="PS51257">
    <property type="entry name" value="PROKAR_LIPOPROTEIN"/>
    <property type="match status" value="1"/>
</dbReference>
<dbReference type="RefSeq" id="WP_083844130.1">
    <property type="nucleotide sequence ID" value="NZ_DBFWLE010000018.1"/>
</dbReference>
<accession>A0AAQ1ZIJ9</accession>
<evidence type="ECO:0000313" key="1">
    <source>
        <dbReference type="EMBL" id="SUB79328.1"/>
    </source>
</evidence>
<proteinExistence type="predicted"/>
<dbReference type="Proteomes" id="UP000255283">
    <property type="component" value="Unassembled WGS sequence"/>
</dbReference>
<evidence type="ECO:0000313" key="2">
    <source>
        <dbReference type="Proteomes" id="UP000255283"/>
    </source>
</evidence>
<comment type="caution">
    <text evidence="1">The sequence shown here is derived from an EMBL/GenBank/DDBJ whole genome shotgun (WGS) entry which is preliminary data.</text>
</comment>
<name>A0AAQ1ZIJ9_9BACT</name>
<gene>
    <name evidence="1" type="ORF">NCTC13063_00589</name>
</gene>
<protein>
    <submittedName>
        <fullName evidence="1">Uncharacterized protein</fullName>
    </submittedName>
</protein>
<sequence>MNFRLIKSLASGWLMMVTIIALSSCRHVAFGAESDIEATVDSFACDYFNWHFEEAARHCTPESERWLRYAASNVHQADIDLLTHQEESAQHEILEINMDENDTTATAHLTVRNYLHMDTIGTKGHFVNQADFVLNLVRRNGRWLVRMGGLPRSEKRNRDRS</sequence>
<dbReference type="AlphaFoldDB" id="A0AAQ1ZIJ9"/>
<dbReference type="EMBL" id="UGTJ01000001">
    <property type="protein sequence ID" value="SUB79328.1"/>
    <property type="molecule type" value="Genomic_DNA"/>
</dbReference>
<reference evidence="1 2" key="1">
    <citation type="submission" date="2018-06" db="EMBL/GenBank/DDBJ databases">
        <authorList>
            <consortium name="Pathogen Informatics"/>
            <person name="Doyle S."/>
        </authorList>
    </citation>
    <scope>NUCLEOTIDE SEQUENCE [LARGE SCALE GENOMIC DNA]</scope>
    <source>
        <strain evidence="1 2">NCTC13063</strain>
    </source>
</reference>